<evidence type="ECO:0000313" key="1">
    <source>
        <dbReference type="EMBL" id="OEH77178.1"/>
    </source>
</evidence>
<proteinExistence type="predicted"/>
<organism evidence="1 2">
    <name type="scientific">Cyclospora cayetanensis</name>
    <dbReference type="NCBI Taxonomy" id="88456"/>
    <lineage>
        <taxon>Eukaryota</taxon>
        <taxon>Sar</taxon>
        <taxon>Alveolata</taxon>
        <taxon>Apicomplexa</taxon>
        <taxon>Conoidasida</taxon>
        <taxon>Coccidia</taxon>
        <taxon>Eucoccidiorida</taxon>
        <taxon>Eimeriorina</taxon>
        <taxon>Eimeriidae</taxon>
        <taxon>Cyclospora</taxon>
    </lineage>
</organism>
<comment type="caution">
    <text evidence="1">The sequence shown here is derived from an EMBL/GenBank/DDBJ whole genome shotgun (WGS) entry which is preliminary data.</text>
</comment>
<keyword evidence="2" id="KW-1185">Reference proteome</keyword>
<reference evidence="1 2" key="1">
    <citation type="journal article" date="2016" name="BMC Genomics">
        <title>Comparative genomics reveals Cyclospora cayetanensis possesses coccidia-like metabolism and invasion components but unique surface antigens.</title>
        <authorList>
            <person name="Liu S."/>
            <person name="Wang L."/>
            <person name="Zheng H."/>
            <person name="Xu Z."/>
            <person name="Roellig D.M."/>
            <person name="Li N."/>
            <person name="Frace M.A."/>
            <person name="Tang K."/>
            <person name="Arrowood M.J."/>
            <person name="Moss D.M."/>
            <person name="Zhang L."/>
            <person name="Feng Y."/>
            <person name="Xiao L."/>
        </authorList>
    </citation>
    <scope>NUCLEOTIDE SEQUENCE [LARGE SCALE GENOMIC DNA]</scope>
    <source>
        <strain evidence="1 2">CHN_HEN01</strain>
    </source>
</reference>
<dbReference type="Proteomes" id="UP000095192">
    <property type="component" value="Unassembled WGS sequence"/>
</dbReference>
<dbReference type="EMBL" id="JROU02001177">
    <property type="protein sequence ID" value="OEH77178.1"/>
    <property type="molecule type" value="Genomic_DNA"/>
</dbReference>
<dbReference type="AlphaFoldDB" id="A0A1D3D153"/>
<accession>A0A1D3D153</accession>
<dbReference type="VEuPathDB" id="ToxoDB:cyc_03301"/>
<dbReference type="GeneID" id="34620021"/>
<evidence type="ECO:0000313" key="2">
    <source>
        <dbReference type="Proteomes" id="UP000095192"/>
    </source>
</evidence>
<sequence length="371" mass="40196">MVSASASLVVLLLPRLASAFGDSFFNHPSPDMSQLLVLTVRDSADAAAGNYEGFDDDIDDPEDGHEENFPPDLYAESDRLSPPKEKLFVSEEGASGNAVSQSSPEGSASSPNGPRSCFPSEKSASANRSPSMGNVQPQTRSVTPPSDVNSQRRGADPSQKSPVETKSVTIMAFDEAKEALCHATSNPDVPWHLRALITLTRGVKKPDDFLHSAYLSSLMQAMSYGLECMKELRLLRHIDKGKAKAQDIKELVALKERVVSCVNPVRDLLAEAKTQLGPGMKARGTKGGWDKAAVLLDSLCGAVVATENNFLTLLSLMEAQRNPQTPQAVMQALQKEREKAKAEYEWAKDNIKGCMRALRGKGILPRAFPML</sequence>
<protein>
    <submittedName>
        <fullName evidence="1">Uncharacterized protein</fullName>
    </submittedName>
</protein>
<dbReference type="VEuPathDB" id="ToxoDB:LOC34620021"/>
<name>A0A1D3D153_9EIME</name>
<gene>
    <name evidence="1" type="ORF">cyc_03301</name>
</gene>